<dbReference type="Proteomes" id="UP000250266">
    <property type="component" value="Unassembled WGS sequence"/>
</dbReference>
<evidence type="ECO:0000313" key="2">
    <source>
        <dbReference type="EMBL" id="OCK83034.1"/>
    </source>
</evidence>
<feature type="compositionally biased region" description="Basic residues" evidence="1">
    <location>
        <begin position="334"/>
        <end position="344"/>
    </location>
</feature>
<keyword evidence="3" id="KW-1185">Reference proteome</keyword>
<dbReference type="AlphaFoldDB" id="A0A8E2EFU6"/>
<dbReference type="EMBL" id="KV744871">
    <property type="protein sequence ID" value="OCK83034.1"/>
    <property type="molecule type" value="Genomic_DNA"/>
</dbReference>
<proteinExistence type="predicted"/>
<name>A0A8E2EFU6_9PEZI</name>
<feature type="region of interest" description="Disordered" evidence="1">
    <location>
        <begin position="329"/>
        <end position="348"/>
    </location>
</feature>
<gene>
    <name evidence="2" type="ORF">K432DRAFT_197450</name>
</gene>
<accession>A0A8E2EFU6</accession>
<dbReference type="OrthoDB" id="3892429at2759"/>
<reference evidence="2 3" key="1">
    <citation type="journal article" date="2016" name="Nat. Commun.">
        <title>Ectomycorrhizal ecology is imprinted in the genome of the dominant symbiotic fungus Cenococcum geophilum.</title>
        <authorList>
            <consortium name="DOE Joint Genome Institute"/>
            <person name="Peter M."/>
            <person name="Kohler A."/>
            <person name="Ohm R.A."/>
            <person name="Kuo A."/>
            <person name="Krutzmann J."/>
            <person name="Morin E."/>
            <person name="Arend M."/>
            <person name="Barry K.W."/>
            <person name="Binder M."/>
            <person name="Choi C."/>
            <person name="Clum A."/>
            <person name="Copeland A."/>
            <person name="Grisel N."/>
            <person name="Haridas S."/>
            <person name="Kipfer T."/>
            <person name="LaButti K."/>
            <person name="Lindquist E."/>
            <person name="Lipzen A."/>
            <person name="Maire R."/>
            <person name="Meier B."/>
            <person name="Mihaltcheva S."/>
            <person name="Molinier V."/>
            <person name="Murat C."/>
            <person name="Poggeler S."/>
            <person name="Quandt C.A."/>
            <person name="Sperisen C."/>
            <person name="Tritt A."/>
            <person name="Tisserant E."/>
            <person name="Crous P.W."/>
            <person name="Henrissat B."/>
            <person name="Nehls U."/>
            <person name="Egli S."/>
            <person name="Spatafora J.W."/>
            <person name="Grigoriev I.V."/>
            <person name="Martin F.M."/>
        </authorList>
    </citation>
    <scope>NUCLEOTIDE SEQUENCE [LARGE SCALE GENOMIC DNA]</scope>
    <source>
        <strain evidence="2 3">CBS 459.81</strain>
    </source>
</reference>
<sequence>MYLLDTTSAATGISGLKTMASDEQTTPPSEAAPTAFDDVFQATFMRLVDAHNEERRASGLTRKDRKKLIKIAHQMTEDALYPQCTELSPAQKQQKSLTKVLYHVMADEPWLDDWIRAPDVERKLSKFELHEDSEALAQQYGFQIPRDAIAAARHALNEDSTAPNAPNAVRVPFDLIEVIYIPGTVSSDATNAIDRKTIYPISVESVAFQLENHPCKDMTRPFDYAAAILHTTDRAALLRMKQQASDICDFAPHLLDNDNVSLLYVLLILTRSEVCKRFEENGIRVEGSTMSHRKSELMKHSLGWLTQEDKAGYDSASLDIQRRIKQLYSPSKTKGAKRGRKPGSGRKSMDVFMHESTMELVNGSLIESVNGSMIGSVNEGEA</sequence>
<evidence type="ECO:0000256" key="1">
    <source>
        <dbReference type="SAM" id="MobiDB-lite"/>
    </source>
</evidence>
<evidence type="ECO:0000313" key="3">
    <source>
        <dbReference type="Proteomes" id="UP000250266"/>
    </source>
</evidence>
<organism evidence="2 3">
    <name type="scientific">Lepidopterella palustris CBS 459.81</name>
    <dbReference type="NCBI Taxonomy" id="1314670"/>
    <lineage>
        <taxon>Eukaryota</taxon>
        <taxon>Fungi</taxon>
        <taxon>Dikarya</taxon>
        <taxon>Ascomycota</taxon>
        <taxon>Pezizomycotina</taxon>
        <taxon>Dothideomycetes</taxon>
        <taxon>Pleosporomycetidae</taxon>
        <taxon>Mytilinidiales</taxon>
        <taxon>Argynnaceae</taxon>
        <taxon>Lepidopterella</taxon>
    </lineage>
</organism>
<protein>
    <submittedName>
        <fullName evidence="2">Uncharacterized protein</fullName>
    </submittedName>
</protein>